<name>A0A0R3JUF9_CALMK</name>
<dbReference type="STRING" id="908809.ABG79_01004"/>
<protein>
    <submittedName>
        <fullName evidence="1">Uncharacterized protein</fullName>
    </submittedName>
</protein>
<proteinExistence type="predicted"/>
<evidence type="ECO:0000313" key="2">
    <source>
        <dbReference type="Proteomes" id="UP000052015"/>
    </source>
</evidence>
<organism evidence="1 2">
    <name type="scientific">Caloramator mitchellensis</name>
    <dbReference type="NCBI Taxonomy" id="908809"/>
    <lineage>
        <taxon>Bacteria</taxon>
        <taxon>Bacillati</taxon>
        <taxon>Bacillota</taxon>
        <taxon>Clostridia</taxon>
        <taxon>Eubacteriales</taxon>
        <taxon>Clostridiaceae</taxon>
        <taxon>Caloramator</taxon>
    </lineage>
</organism>
<comment type="caution">
    <text evidence="1">The sequence shown here is derived from an EMBL/GenBank/DDBJ whole genome shotgun (WGS) entry which is preliminary data.</text>
</comment>
<gene>
    <name evidence="1" type="ORF">ABG79_01004</name>
</gene>
<accession>A0A0R3JUF9</accession>
<keyword evidence="2" id="KW-1185">Reference proteome</keyword>
<sequence length="33" mass="3734">MDIKLNKDVAEKIKEILSENGKNALRFDIIAFG</sequence>
<reference evidence="1 2" key="1">
    <citation type="submission" date="2015-09" db="EMBL/GenBank/DDBJ databases">
        <title>Draft genome sequence of a Caloramator mitchellensis, a moderate thermophile from the Great Artesian Basin of Australia.</title>
        <authorList>
            <person name="Patel B.K."/>
        </authorList>
    </citation>
    <scope>NUCLEOTIDE SEQUENCE [LARGE SCALE GENOMIC DNA]</scope>
    <source>
        <strain evidence="1 2">VF08</strain>
    </source>
</reference>
<dbReference type="Proteomes" id="UP000052015">
    <property type="component" value="Unassembled WGS sequence"/>
</dbReference>
<evidence type="ECO:0000313" key="1">
    <source>
        <dbReference type="EMBL" id="KRQ87206.1"/>
    </source>
</evidence>
<dbReference type="AlphaFoldDB" id="A0A0R3JUF9"/>
<dbReference type="EMBL" id="LKHP01000004">
    <property type="protein sequence ID" value="KRQ87206.1"/>
    <property type="molecule type" value="Genomic_DNA"/>
</dbReference>